<dbReference type="GO" id="GO:0000978">
    <property type="term" value="F:RNA polymerase II cis-regulatory region sequence-specific DNA binding"/>
    <property type="evidence" value="ECO:0007669"/>
    <property type="project" value="TreeGrafter"/>
</dbReference>
<dbReference type="SUPFAM" id="SSF46785">
    <property type="entry name" value="Winged helix' DNA-binding domain"/>
    <property type="match status" value="1"/>
</dbReference>
<feature type="region of interest" description="Disordered" evidence="2">
    <location>
        <begin position="209"/>
        <end position="243"/>
    </location>
</feature>
<protein>
    <submittedName>
        <fullName evidence="4">Transcriptional repressor Sak1</fullName>
    </submittedName>
</protein>
<dbReference type="InterPro" id="IPR039779">
    <property type="entry name" value="RFX-like"/>
</dbReference>
<dbReference type="InterPro" id="IPR036390">
    <property type="entry name" value="WH_DNA-bd_sf"/>
</dbReference>
<feature type="compositionally biased region" description="Polar residues" evidence="2">
    <location>
        <begin position="1"/>
        <end position="12"/>
    </location>
</feature>
<keyword evidence="1" id="KW-0238">DNA-binding</keyword>
<reference evidence="4 5" key="1">
    <citation type="journal article" date="2011" name="Science">
        <title>Comparative functional genomics of the fission yeasts.</title>
        <authorList>
            <person name="Rhind N."/>
            <person name="Chen Z."/>
            <person name="Yassour M."/>
            <person name="Thompson D.A."/>
            <person name="Haas B.J."/>
            <person name="Habib N."/>
            <person name="Wapinski I."/>
            <person name="Roy S."/>
            <person name="Lin M.F."/>
            <person name="Heiman D.I."/>
            <person name="Young S.K."/>
            <person name="Furuya K."/>
            <person name="Guo Y."/>
            <person name="Pidoux A."/>
            <person name="Chen H.M."/>
            <person name="Robbertse B."/>
            <person name="Goldberg J.M."/>
            <person name="Aoki K."/>
            <person name="Bayne E.H."/>
            <person name="Berlin A.M."/>
            <person name="Desjardins C.A."/>
            <person name="Dobbs E."/>
            <person name="Dukaj L."/>
            <person name="Fan L."/>
            <person name="FitzGerald M.G."/>
            <person name="French C."/>
            <person name="Gujja S."/>
            <person name="Hansen K."/>
            <person name="Keifenheim D."/>
            <person name="Levin J.Z."/>
            <person name="Mosher R.A."/>
            <person name="Mueller C.A."/>
            <person name="Pfiffner J."/>
            <person name="Priest M."/>
            <person name="Russ C."/>
            <person name="Smialowska A."/>
            <person name="Swoboda P."/>
            <person name="Sykes S.M."/>
            <person name="Vaughn M."/>
            <person name="Vengrova S."/>
            <person name="Yoder R."/>
            <person name="Zeng Q."/>
            <person name="Allshire R."/>
            <person name="Baulcombe D."/>
            <person name="Birren B.W."/>
            <person name="Brown W."/>
            <person name="Ekwall K."/>
            <person name="Kellis M."/>
            <person name="Leatherwood J."/>
            <person name="Levin H."/>
            <person name="Margalit H."/>
            <person name="Martienssen R."/>
            <person name="Nieduszynski C.A."/>
            <person name="Spatafora J.W."/>
            <person name="Friedman N."/>
            <person name="Dalgaard J.Z."/>
            <person name="Baumann P."/>
            <person name="Niki H."/>
            <person name="Regev A."/>
            <person name="Nusbaum C."/>
        </authorList>
    </citation>
    <scope>NUCLEOTIDE SEQUENCE [LARGE SCALE GENOMIC DNA]</scope>
    <source>
        <strain evidence="5">yFS286</strain>
    </source>
</reference>
<dbReference type="OMA" id="MIWLREN"/>
<dbReference type="RefSeq" id="XP_013020030.1">
    <property type="nucleotide sequence ID" value="XM_013164576.1"/>
</dbReference>
<dbReference type="VEuPathDB" id="FungiDB:SOCG_01623"/>
<sequence>MDSNLTGGTSLPQPEMAAANAPQLDSVQQFNPRFMFQQSEEFINHRPFPNQPPRKSAEDQEYEIRKLASEFENCSLDSIAEKIRIDPYGGNAEKLRQIFGVCWLKQSCEDQEDAAVQRNQIYAQYVDACNVYHVKTLSSASFGKLVRMLFPTIKTRRLGTRGHSKYHYCGLKLRGHEPFRKHRRISESSVSPDSSLSFTKSLSSNIDTDVGQMAPVYPPPPVDPATTTPVTSKSSAPSLSDAYTSSSPPISLLTSSVNMQPHAASSPRLYPSQPSTIPTQLPHQPIPSNPAFSSSVHHFTSPFNPPNQSIGPSVHSEANPNYWYTQNSVYKLRLKFLPPHKLPWIPSLDISSFSLPPIDYYLSTPFDNHEAKAALMTVYSSHCITLIESIRYMHLKQFLSEISSFPNSLSPSLLALLASPFFSRWIEKSDMIMYQEILKLLFPMTLQVVPTPVLVLLRHLTENLLSHMSSIYSSHSRCLAQVKIESAATFSNLLSRLLRVNDTAHAAARFLANPADRQLICSDWERFVNTKVIVSREAMHNDKEAVNVLDEWFSLLSTCSSPSELLDPLKEKSNVNDMAMHRIELRQIDGVLDRMADFFLELPSRFPSCSPRTFLLYLSALQTSVLREITVGGGKAFGALWVIRCWVDEYMTWVAEIGGFLDDDNDEVPHVQFHGNDTLSSEQLAHSLHSRQHIPQQFPPKFQTEVSPLHPQQEQHNKPTVWDPYDNVQKQREEDYMSVVFDTNGACS</sequence>
<dbReference type="InterPro" id="IPR057321">
    <property type="entry name" value="RFX1-4/6/8-like_BCD"/>
</dbReference>
<dbReference type="Pfam" id="PF25340">
    <property type="entry name" value="BCD_RFX"/>
    <property type="match status" value="1"/>
</dbReference>
<dbReference type="Gene3D" id="1.10.10.10">
    <property type="entry name" value="Winged helix-like DNA-binding domain superfamily/Winged helix DNA-binding domain"/>
    <property type="match status" value="1"/>
</dbReference>
<evidence type="ECO:0000256" key="1">
    <source>
        <dbReference type="ARBA" id="ARBA00023125"/>
    </source>
</evidence>
<evidence type="ECO:0000259" key="3">
    <source>
        <dbReference type="PROSITE" id="PS51526"/>
    </source>
</evidence>
<dbReference type="OrthoDB" id="10056949at2759"/>
<proteinExistence type="predicted"/>
<dbReference type="AlphaFoldDB" id="S9QYP0"/>
<evidence type="ECO:0000313" key="4">
    <source>
        <dbReference type="EMBL" id="EPX71405.1"/>
    </source>
</evidence>
<dbReference type="PROSITE" id="PS51526">
    <property type="entry name" value="RFX_DBD"/>
    <property type="match status" value="1"/>
</dbReference>
<dbReference type="GeneID" id="25030603"/>
<name>S9QYP0_SCHOY</name>
<feature type="region of interest" description="Disordered" evidence="2">
    <location>
        <begin position="1"/>
        <end position="24"/>
    </location>
</feature>
<organism evidence="4 5">
    <name type="scientific">Schizosaccharomyces octosporus (strain yFS286)</name>
    <name type="common">Fission yeast</name>
    <name type="synonym">Octosporomyces octosporus</name>
    <dbReference type="NCBI Taxonomy" id="483514"/>
    <lineage>
        <taxon>Eukaryota</taxon>
        <taxon>Fungi</taxon>
        <taxon>Dikarya</taxon>
        <taxon>Ascomycota</taxon>
        <taxon>Taphrinomycotina</taxon>
        <taxon>Schizosaccharomycetes</taxon>
        <taxon>Schizosaccharomycetales</taxon>
        <taxon>Schizosaccharomycetaceae</taxon>
        <taxon>Schizosaccharomyces</taxon>
    </lineage>
</organism>
<dbReference type="InterPro" id="IPR003150">
    <property type="entry name" value="DNA-bd_RFX"/>
</dbReference>
<feature type="compositionally biased region" description="Polar residues" evidence="2">
    <location>
        <begin position="232"/>
        <end position="243"/>
    </location>
</feature>
<dbReference type="GO" id="GO:0001228">
    <property type="term" value="F:DNA-binding transcription activator activity, RNA polymerase II-specific"/>
    <property type="evidence" value="ECO:0007669"/>
    <property type="project" value="EnsemblFungi"/>
</dbReference>
<accession>S9QYP0</accession>
<dbReference type="EMBL" id="KE503208">
    <property type="protein sequence ID" value="EPX71405.1"/>
    <property type="molecule type" value="Genomic_DNA"/>
</dbReference>
<dbReference type="Proteomes" id="UP000016088">
    <property type="component" value="Unassembled WGS sequence"/>
</dbReference>
<dbReference type="eggNOG" id="KOG3712">
    <property type="taxonomic scope" value="Eukaryota"/>
</dbReference>
<feature type="domain" description="RFX-type winged-helix" evidence="3">
    <location>
        <begin position="100"/>
        <end position="175"/>
    </location>
</feature>
<dbReference type="PANTHER" id="PTHR12619">
    <property type="entry name" value="RFX TRANSCRIPTION FACTOR FAMILY"/>
    <property type="match status" value="1"/>
</dbReference>
<evidence type="ECO:0000256" key="2">
    <source>
        <dbReference type="SAM" id="MobiDB-lite"/>
    </source>
</evidence>
<dbReference type="PANTHER" id="PTHR12619:SF5">
    <property type="entry name" value="TRANSCRIPTION FACTOR RFX4"/>
    <property type="match status" value="1"/>
</dbReference>
<dbReference type="GO" id="GO:0000785">
    <property type="term" value="C:chromatin"/>
    <property type="evidence" value="ECO:0007669"/>
    <property type="project" value="EnsemblFungi"/>
</dbReference>
<keyword evidence="5" id="KW-1185">Reference proteome</keyword>
<dbReference type="FunFam" id="1.10.10.10:FF:000422">
    <property type="entry name" value="DNA-binding protein RFX7"/>
    <property type="match status" value="1"/>
</dbReference>
<dbReference type="InterPro" id="IPR036388">
    <property type="entry name" value="WH-like_DNA-bd_sf"/>
</dbReference>
<dbReference type="HOGENOM" id="CLU_011526_1_1_1"/>
<gene>
    <name evidence="4" type="ORF">SOCG_01623</name>
</gene>
<dbReference type="Pfam" id="PF02257">
    <property type="entry name" value="RFX_DNA_binding"/>
    <property type="match status" value="1"/>
</dbReference>
<evidence type="ECO:0000313" key="5">
    <source>
        <dbReference type="Proteomes" id="UP000016088"/>
    </source>
</evidence>